<dbReference type="AlphaFoldDB" id="A0A1H6J021"/>
<dbReference type="Gene3D" id="2.20.110.10">
    <property type="entry name" value="Histone H3 K4-specific methyltransferase SET7/9 N-terminal domain"/>
    <property type="match status" value="2"/>
</dbReference>
<evidence type="ECO:0000313" key="1">
    <source>
        <dbReference type="EMBL" id="SEH54873.1"/>
    </source>
</evidence>
<gene>
    <name evidence="1" type="ORF">SAMN02927937_00141</name>
</gene>
<proteinExistence type="predicted"/>
<keyword evidence="2" id="KW-1185">Reference proteome</keyword>
<dbReference type="Proteomes" id="UP000199634">
    <property type="component" value="Unassembled WGS sequence"/>
</dbReference>
<organism evidence="1 2">
    <name type="scientific">Paenimyroides marinum</name>
    <dbReference type="NCBI Taxonomy" id="1159016"/>
    <lineage>
        <taxon>Bacteria</taxon>
        <taxon>Pseudomonadati</taxon>
        <taxon>Bacteroidota</taxon>
        <taxon>Flavobacteriia</taxon>
        <taxon>Flavobacteriales</taxon>
        <taxon>Flavobacteriaceae</taxon>
        <taxon>Paenimyroides</taxon>
    </lineage>
</organism>
<dbReference type="SUPFAM" id="SSF82185">
    <property type="entry name" value="Histone H3 K4-specific methyltransferase SET7/9 N-terminal domain"/>
    <property type="match status" value="1"/>
</dbReference>
<evidence type="ECO:0000313" key="2">
    <source>
        <dbReference type="Proteomes" id="UP000199634"/>
    </source>
</evidence>
<accession>A0A1H6J021</accession>
<reference evidence="2" key="1">
    <citation type="submission" date="2016-10" db="EMBL/GenBank/DDBJ databases">
        <authorList>
            <person name="Varghese N."/>
            <person name="Submissions S."/>
        </authorList>
    </citation>
    <scope>NUCLEOTIDE SEQUENCE [LARGE SCALE GENOMIC DNA]</scope>
    <source>
        <strain evidence="2">CGMCC 1.10825</strain>
    </source>
</reference>
<dbReference type="OrthoDB" id="8536728at2"/>
<dbReference type="RefSeq" id="WP_091095299.1">
    <property type="nucleotide sequence ID" value="NZ_FNXE01000001.1"/>
</dbReference>
<name>A0A1H6J021_9FLAO</name>
<protein>
    <submittedName>
        <fullName evidence="1">MORN repeat variant</fullName>
    </submittedName>
</protein>
<dbReference type="EMBL" id="FNXE01000001">
    <property type="protein sequence ID" value="SEH54873.1"/>
    <property type="molecule type" value="Genomic_DNA"/>
</dbReference>
<dbReference type="Pfam" id="PF07661">
    <property type="entry name" value="MORN_2"/>
    <property type="match status" value="1"/>
</dbReference>
<dbReference type="STRING" id="1159016.SAMN02927937_00141"/>
<dbReference type="InterPro" id="IPR011652">
    <property type="entry name" value="MORN_2"/>
</dbReference>
<sequence>MKKVICISILTFFSILNLYSQNFNLDEYEIYINDTLISKPDFIKNGQNFSEEKAQSLQFKPISNGYKKAYFLNGQIYSTGKIENLKENGFWEYFHSNGNKAREGEFIDGKPNGTHKYWYENGNLRALGNWKNGVYEGKWEMYSEDGKETIVQMYKNGKQEGAE</sequence>